<dbReference type="SMART" id="SM00756">
    <property type="entry name" value="VKc"/>
    <property type="match status" value="1"/>
</dbReference>
<dbReference type="AlphaFoldDB" id="D0L739"/>
<dbReference type="GO" id="GO:0016491">
    <property type="term" value="F:oxidoreductase activity"/>
    <property type="evidence" value="ECO:0007669"/>
    <property type="project" value="UniProtKB-KW"/>
</dbReference>
<organism evidence="12 13">
    <name type="scientific">Gordonia bronchialis (strain ATCC 25592 / DSM 43247 / BCRC 13721 / JCM 3198 / KCTC 3076 / NBRC 16047 / NCTC 10667)</name>
    <name type="common">Rhodococcus bronchialis</name>
    <dbReference type="NCBI Taxonomy" id="526226"/>
    <lineage>
        <taxon>Bacteria</taxon>
        <taxon>Bacillati</taxon>
        <taxon>Actinomycetota</taxon>
        <taxon>Actinomycetes</taxon>
        <taxon>Mycobacteriales</taxon>
        <taxon>Gordoniaceae</taxon>
        <taxon>Gordonia</taxon>
    </lineage>
</organism>
<dbReference type="STRING" id="526226.Gbro_1549"/>
<evidence type="ECO:0000256" key="3">
    <source>
        <dbReference type="ARBA" id="ARBA00022692"/>
    </source>
</evidence>
<evidence type="ECO:0000256" key="7">
    <source>
        <dbReference type="ARBA" id="ARBA00023136"/>
    </source>
</evidence>
<evidence type="ECO:0000256" key="1">
    <source>
        <dbReference type="ARBA" id="ARBA00004141"/>
    </source>
</evidence>
<dbReference type="InterPro" id="IPR012932">
    <property type="entry name" value="VKOR"/>
</dbReference>
<evidence type="ECO:0000256" key="2">
    <source>
        <dbReference type="ARBA" id="ARBA00006214"/>
    </source>
</evidence>
<dbReference type="Gene3D" id="1.20.1440.130">
    <property type="entry name" value="VKOR domain"/>
    <property type="match status" value="1"/>
</dbReference>
<evidence type="ECO:0000259" key="11">
    <source>
        <dbReference type="SMART" id="SM00756"/>
    </source>
</evidence>
<dbReference type="eggNOG" id="COG4243">
    <property type="taxonomic scope" value="Bacteria"/>
</dbReference>
<keyword evidence="6" id="KW-0560">Oxidoreductase</keyword>
<feature type="transmembrane region" description="Helical" evidence="10">
    <location>
        <begin position="140"/>
        <end position="163"/>
    </location>
</feature>
<accession>D0L739</accession>
<dbReference type="CDD" id="cd12922">
    <property type="entry name" value="VKOR_5"/>
    <property type="match status" value="1"/>
</dbReference>
<evidence type="ECO:0000313" key="13">
    <source>
        <dbReference type="Proteomes" id="UP000001219"/>
    </source>
</evidence>
<dbReference type="InterPro" id="IPR038354">
    <property type="entry name" value="VKOR_sf"/>
</dbReference>
<feature type="transmembrane region" description="Helical" evidence="10">
    <location>
        <begin position="184"/>
        <end position="205"/>
    </location>
</feature>
<sequence length="212" mass="23158">MHESVEPEPDDEAAILAEVVGSWNRIVAWTLTVGGLISFVAAFTLTIERFELAENPKYVPSCSFNPVLSCGSVMATPQAAVFGFPNPMIGIAAFAVAVTFGLGLFAGARFAGWFWAGLQVGVTLGMVFICWLIYQSLYEIGALCPYCMVVWAMMIPIFVFVSVRNAHASGLTSRSSFVALLARNHALIITVWVLVIIALVGQRFWSYWSSLY</sequence>
<evidence type="ECO:0000256" key="10">
    <source>
        <dbReference type="SAM" id="Phobius"/>
    </source>
</evidence>
<dbReference type="GO" id="GO:0048038">
    <property type="term" value="F:quinone binding"/>
    <property type="evidence" value="ECO:0007669"/>
    <property type="project" value="UniProtKB-KW"/>
</dbReference>
<dbReference type="HOGENOM" id="CLU_082938_1_1_11"/>
<dbReference type="KEGG" id="gbr:Gbro_1549"/>
<keyword evidence="4" id="KW-0874">Quinone</keyword>
<dbReference type="EMBL" id="CP001802">
    <property type="protein sequence ID" value="ACY20824.1"/>
    <property type="molecule type" value="Genomic_DNA"/>
</dbReference>
<keyword evidence="8" id="KW-1015">Disulfide bond</keyword>
<dbReference type="Proteomes" id="UP000001219">
    <property type="component" value="Chromosome"/>
</dbReference>
<keyword evidence="13" id="KW-1185">Reference proteome</keyword>
<dbReference type="Pfam" id="PF07884">
    <property type="entry name" value="VKOR"/>
    <property type="match status" value="1"/>
</dbReference>
<proteinExistence type="inferred from homology"/>
<evidence type="ECO:0000256" key="4">
    <source>
        <dbReference type="ARBA" id="ARBA00022719"/>
    </source>
</evidence>
<reference evidence="13" key="1">
    <citation type="submission" date="2009-10" db="EMBL/GenBank/DDBJ databases">
        <title>The complete chromosome of Gordonia bronchialis DSM 43247.</title>
        <authorList>
            <consortium name="US DOE Joint Genome Institute (JGI-PGF)"/>
            <person name="Lucas S."/>
            <person name="Copeland A."/>
            <person name="Lapidus A."/>
            <person name="Glavina del Rio T."/>
            <person name="Dalin E."/>
            <person name="Tice H."/>
            <person name="Bruce D."/>
            <person name="Goodwin L."/>
            <person name="Pitluck S."/>
            <person name="Kyrpides N."/>
            <person name="Mavromatis K."/>
            <person name="Ivanova N."/>
            <person name="Ovchinnikova G."/>
            <person name="Saunders E."/>
            <person name="Brettin T."/>
            <person name="Detter J.C."/>
            <person name="Han C."/>
            <person name="Larimer F."/>
            <person name="Land M."/>
            <person name="Hauser L."/>
            <person name="Markowitz V."/>
            <person name="Cheng J.-F."/>
            <person name="Hugenholtz P."/>
            <person name="Woyke T."/>
            <person name="Wu D."/>
            <person name="Jando M."/>
            <person name="Schneider S."/>
            <person name="Goeker M."/>
            <person name="Klenk H.-P."/>
            <person name="Eisen J.A."/>
        </authorList>
    </citation>
    <scope>NUCLEOTIDE SEQUENCE [LARGE SCALE GENOMIC DNA]</scope>
    <source>
        <strain evidence="13">ATCC 25592 / DSM 43247 / BCRC 13721 / JCM 3198 / KCTC 3076 / NBRC 16047 / NCTC 10667</strain>
    </source>
</reference>
<comment type="subcellular location">
    <subcellularLocation>
        <location evidence="1">Membrane</location>
        <topology evidence="1">Multi-pass membrane protein</topology>
    </subcellularLocation>
</comment>
<keyword evidence="7 10" id="KW-0472">Membrane</keyword>
<evidence type="ECO:0000256" key="6">
    <source>
        <dbReference type="ARBA" id="ARBA00023002"/>
    </source>
</evidence>
<dbReference type="InterPro" id="IPR041714">
    <property type="entry name" value="VKOR_Actinobacteria"/>
</dbReference>
<evidence type="ECO:0000256" key="5">
    <source>
        <dbReference type="ARBA" id="ARBA00022989"/>
    </source>
</evidence>
<keyword evidence="9" id="KW-0676">Redox-active center</keyword>
<gene>
    <name evidence="12" type="ordered locus">Gbro_1549</name>
</gene>
<reference evidence="12 13" key="2">
    <citation type="journal article" date="2010" name="Stand. Genomic Sci.">
        <title>Complete genome sequence of Gordonia bronchialis type strain (3410).</title>
        <authorList>
            <person name="Ivanova N."/>
            <person name="Sikorski J."/>
            <person name="Jando M."/>
            <person name="Lapidus A."/>
            <person name="Nolan M."/>
            <person name="Lucas S."/>
            <person name="Del Rio T.G."/>
            <person name="Tice H."/>
            <person name="Copeland A."/>
            <person name="Cheng J.F."/>
            <person name="Chen F."/>
            <person name="Bruce D."/>
            <person name="Goodwin L."/>
            <person name="Pitluck S."/>
            <person name="Mavromatis K."/>
            <person name="Ovchinnikova G."/>
            <person name="Pati A."/>
            <person name="Chen A."/>
            <person name="Palaniappan K."/>
            <person name="Land M."/>
            <person name="Hauser L."/>
            <person name="Chang Y.J."/>
            <person name="Jeffries C.D."/>
            <person name="Chain P."/>
            <person name="Saunders E."/>
            <person name="Han C."/>
            <person name="Detter J.C."/>
            <person name="Brettin T."/>
            <person name="Rohde M."/>
            <person name="Goker M."/>
            <person name="Bristow J."/>
            <person name="Eisen J.A."/>
            <person name="Markowitz V."/>
            <person name="Hugenholtz P."/>
            <person name="Klenk H.P."/>
            <person name="Kyrpides N.C."/>
        </authorList>
    </citation>
    <scope>NUCLEOTIDE SEQUENCE [LARGE SCALE GENOMIC DNA]</scope>
    <source>
        <strain evidence="13">ATCC 25592 / DSM 43247 / BCRC 13721 / JCM 3198 / KCTC 3076 / NBRC 16047 / NCTC 10667</strain>
    </source>
</reference>
<evidence type="ECO:0000256" key="8">
    <source>
        <dbReference type="ARBA" id="ARBA00023157"/>
    </source>
</evidence>
<feature type="transmembrane region" description="Helical" evidence="10">
    <location>
        <begin position="88"/>
        <end position="106"/>
    </location>
</feature>
<evidence type="ECO:0000256" key="9">
    <source>
        <dbReference type="ARBA" id="ARBA00023284"/>
    </source>
</evidence>
<dbReference type="GO" id="GO:0016020">
    <property type="term" value="C:membrane"/>
    <property type="evidence" value="ECO:0007669"/>
    <property type="project" value="UniProtKB-SubCell"/>
</dbReference>
<dbReference type="RefSeq" id="WP_012833392.1">
    <property type="nucleotide sequence ID" value="NC_013441.1"/>
</dbReference>
<name>D0L739_GORB4</name>
<protein>
    <submittedName>
        <fullName evidence="12">Vitamin K epoxide reductase</fullName>
    </submittedName>
</protein>
<feature type="transmembrane region" description="Helical" evidence="10">
    <location>
        <begin position="26"/>
        <end position="46"/>
    </location>
</feature>
<keyword evidence="3 10" id="KW-0812">Transmembrane</keyword>
<comment type="similarity">
    <text evidence="2">Belongs to the VKOR family.</text>
</comment>
<feature type="transmembrane region" description="Helical" evidence="10">
    <location>
        <begin position="113"/>
        <end position="134"/>
    </location>
</feature>
<feature type="domain" description="Vitamin K epoxide reductase" evidence="11">
    <location>
        <begin position="24"/>
        <end position="165"/>
    </location>
</feature>
<evidence type="ECO:0000313" key="12">
    <source>
        <dbReference type="EMBL" id="ACY20824.1"/>
    </source>
</evidence>
<keyword evidence="5 10" id="KW-1133">Transmembrane helix</keyword>